<feature type="transmembrane region" description="Helical" evidence="5">
    <location>
        <begin position="12"/>
        <end position="35"/>
    </location>
</feature>
<keyword evidence="8" id="KW-1185">Reference proteome</keyword>
<evidence type="ECO:0000313" key="8">
    <source>
        <dbReference type="Proteomes" id="UP000180254"/>
    </source>
</evidence>
<feature type="domain" description="ABC transmembrane type-1" evidence="6">
    <location>
        <begin position="67"/>
        <end position="279"/>
    </location>
</feature>
<keyword evidence="3 5" id="KW-1133">Transmembrane helix</keyword>
<dbReference type="InterPro" id="IPR000515">
    <property type="entry name" value="MetI-like"/>
</dbReference>
<proteinExistence type="inferred from homology"/>
<dbReference type="STRING" id="39480.EUAN_14260"/>
<evidence type="ECO:0000259" key="6">
    <source>
        <dbReference type="PROSITE" id="PS50928"/>
    </source>
</evidence>
<name>A0A1S1V7E5_9FIRM</name>
<dbReference type="GO" id="GO:0055085">
    <property type="term" value="P:transmembrane transport"/>
    <property type="evidence" value="ECO:0007669"/>
    <property type="project" value="InterPro"/>
</dbReference>
<keyword evidence="2 5" id="KW-0812">Transmembrane</keyword>
<dbReference type="GO" id="GO:0005886">
    <property type="term" value="C:plasma membrane"/>
    <property type="evidence" value="ECO:0007669"/>
    <property type="project" value="UniProtKB-SubCell"/>
</dbReference>
<keyword evidence="4 5" id="KW-0472">Membrane</keyword>
<organism evidence="7 8">
    <name type="scientific">Andreesenia angusta</name>
    <dbReference type="NCBI Taxonomy" id="39480"/>
    <lineage>
        <taxon>Bacteria</taxon>
        <taxon>Bacillati</taxon>
        <taxon>Bacillota</taxon>
        <taxon>Tissierellia</taxon>
        <taxon>Tissierellales</taxon>
        <taxon>Gottschalkiaceae</taxon>
        <taxon>Andreesenia</taxon>
    </lineage>
</organism>
<dbReference type="SUPFAM" id="SSF161098">
    <property type="entry name" value="MetI-like"/>
    <property type="match status" value="1"/>
</dbReference>
<gene>
    <name evidence="7" type="primary">potB</name>
    <name evidence="7" type="ORF">EUAN_14260</name>
</gene>
<dbReference type="InterPro" id="IPR052730">
    <property type="entry name" value="Sugar_ABC_transporter"/>
</dbReference>
<dbReference type="PANTHER" id="PTHR43759:SF1">
    <property type="entry name" value="GLUCOSE IMPORT SYSTEM PERMEASE PROTEIN GLCT"/>
    <property type="match status" value="1"/>
</dbReference>
<dbReference type="AlphaFoldDB" id="A0A1S1V7E5"/>
<feature type="transmembrane region" description="Helical" evidence="5">
    <location>
        <begin position="200"/>
        <end position="228"/>
    </location>
</feature>
<dbReference type="InterPro" id="IPR035906">
    <property type="entry name" value="MetI-like_sf"/>
</dbReference>
<accession>A0A1S1V7E5</accession>
<dbReference type="Pfam" id="PF00528">
    <property type="entry name" value="BPD_transp_1"/>
    <property type="match status" value="1"/>
</dbReference>
<sequence length="291" mass="32046">MKLKLKKKIKPYLLLLPALAVLLGIFAAGLILGFLQSLGYSPLEGRFNLTAEHYAKALSASGFYKSLLFSLKTSAVSSAIAVVFGVMLAYMLLKSRDRLKAERIAYKLPVVVPHLVASLLAYSVLSQSGILARLAYTIGFIEAQEQFPSLLFDRGGVGIIAAYVWKGAPYIAMVTYSVLRGINENLVDAARNLGATDRQILSNILLPISTPTIFSSFIIIFAFSFGAFEIPYLLGPTSPRAIPVEAYVQYINPDWSNRPYAMAISMISAAMSFVMLMAYQKLFEKIRKYGR</sequence>
<dbReference type="Proteomes" id="UP000180254">
    <property type="component" value="Unassembled WGS sequence"/>
</dbReference>
<feature type="transmembrane region" description="Helical" evidence="5">
    <location>
        <begin position="157"/>
        <end position="179"/>
    </location>
</feature>
<comment type="caution">
    <text evidence="7">The sequence shown here is derived from an EMBL/GenBank/DDBJ whole genome shotgun (WGS) entry which is preliminary data.</text>
</comment>
<dbReference type="RefSeq" id="WP_071063079.1">
    <property type="nucleotide sequence ID" value="NZ_MKIE01000004.1"/>
</dbReference>
<dbReference type="PANTHER" id="PTHR43759">
    <property type="entry name" value="TREHALOSE TRANSPORT SYSTEM PERMEASE PROTEIN SUGA"/>
    <property type="match status" value="1"/>
</dbReference>
<reference evidence="7 8" key="1">
    <citation type="submission" date="2016-09" db="EMBL/GenBank/DDBJ databases">
        <title>Genome sequence of Eubacterium angustum.</title>
        <authorList>
            <person name="Poehlein A."/>
            <person name="Daniel R."/>
        </authorList>
    </citation>
    <scope>NUCLEOTIDE SEQUENCE [LARGE SCALE GENOMIC DNA]</scope>
    <source>
        <strain evidence="7 8">DSM 1989</strain>
    </source>
</reference>
<evidence type="ECO:0000256" key="2">
    <source>
        <dbReference type="ARBA" id="ARBA00022692"/>
    </source>
</evidence>
<comment type="subcellular location">
    <subcellularLocation>
        <location evidence="5">Cell membrane</location>
        <topology evidence="5">Multi-pass membrane protein</topology>
    </subcellularLocation>
    <subcellularLocation>
        <location evidence="1">Membrane</location>
        <topology evidence="1">Multi-pass membrane protein</topology>
    </subcellularLocation>
</comment>
<dbReference type="Gene3D" id="1.10.3720.10">
    <property type="entry name" value="MetI-like"/>
    <property type="match status" value="1"/>
</dbReference>
<feature type="transmembrane region" description="Helical" evidence="5">
    <location>
        <begin position="75"/>
        <end position="93"/>
    </location>
</feature>
<dbReference type="OrthoDB" id="9785836at2"/>
<comment type="similarity">
    <text evidence="5">Belongs to the binding-protein-dependent transport system permease family.</text>
</comment>
<evidence type="ECO:0000256" key="5">
    <source>
        <dbReference type="RuleBase" id="RU363032"/>
    </source>
</evidence>
<feature type="transmembrane region" description="Helical" evidence="5">
    <location>
        <begin position="260"/>
        <end position="279"/>
    </location>
</feature>
<feature type="transmembrane region" description="Helical" evidence="5">
    <location>
        <begin position="105"/>
        <end position="125"/>
    </location>
</feature>
<keyword evidence="5" id="KW-0813">Transport</keyword>
<evidence type="ECO:0000256" key="3">
    <source>
        <dbReference type="ARBA" id="ARBA00022989"/>
    </source>
</evidence>
<dbReference type="CDD" id="cd06261">
    <property type="entry name" value="TM_PBP2"/>
    <property type="match status" value="1"/>
</dbReference>
<evidence type="ECO:0000313" key="7">
    <source>
        <dbReference type="EMBL" id="OHW62355.1"/>
    </source>
</evidence>
<evidence type="ECO:0000256" key="1">
    <source>
        <dbReference type="ARBA" id="ARBA00004141"/>
    </source>
</evidence>
<evidence type="ECO:0000256" key="4">
    <source>
        <dbReference type="ARBA" id="ARBA00023136"/>
    </source>
</evidence>
<dbReference type="EMBL" id="MKIE01000004">
    <property type="protein sequence ID" value="OHW62355.1"/>
    <property type="molecule type" value="Genomic_DNA"/>
</dbReference>
<dbReference type="PROSITE" id="PS50928">
    <property type="entry name" value="ABC_TM1"/>
    <property type="match status" value="1"/>
</dbReference>
<protein>
    <submittedName>
        <fullName evidence="7">Spermidine/putrescine transport system permease protein PotB</fullName>
    </submittedName>
</protein>